<keyword evidence="4" id="KW-1185">Reference proteome</keyword>
<feature type="chain" id="PRO_5040755411" evidence="2">
    <location>
        <begin position="19"/>
        <end position="204"/>
    </location>
</feature>
<gene>
    <name evidence="3" type="ORF">QRX50_09990</name>
</gene>
<protein>
    <submittedName>
        <fullName evidence="3">Uncharacterized protein</fullName>
    </submittedName>
</protein>
<dbReference type="KEGG" id="acab:QRX50_09990"/>
<keyword evidence="1" id="KW-1133">Transmembrane helix</keyword>
<feature type="signal peptide" evidence="2">
    <location>
        <begin position="1"/>
        <end position="18"/>
    </location>
</feature>
<evidence type="ECO:0000313" key="4">
    <source>
        <dbReference type="Proteomes" id="UP001236014"/>
    </source>
</evidence>
<dbReference type="RefSeq" id="WP_285971671.1">
    <property type="nucleotide sequence ID" value="NZ_CP127294.1"/>
</dbReference>
<accession>A0A9Y2IKS2</accession>
<organism evidence="3 4">
    <name type="scientific">Amycolatopsis carbonis</name>
    <dbReference type="NCBI Taxonomy" id="715471"/>
    <lineage>
        <taxon>Bacteria</taxon>
        <taxon>Bacillati</taxon>
        <taxon>Actinomycetota</taxon>
        <taxon>Actinomycetes</taxon>
        <taxon>Pseudonocardiales</taxon>
        <taxon>Pseudonocardiaceae</taxon>
        <taxon>Amycolatopsis</taxon>
    </lineage>
</organism>
<reference evidence="3 4" key="1">
    <citation type="submission" date="2023-06" db="EMBL/GenBank/DDBJ databases">
        <authorList>
            <person name="Oyuntsetseg B."/>
            <person name="Kim S.B."/>
        </authorList>
    </citation>
    <scope>NUCLEOTIDE SEQUENCE [LARGE SCALE GENOMIC DNA]</scope>
    <source>
        <strain evidence="3 4">2-15</strain>
    </source>
</reference>
<keyword evidence="2" id="KW-0732">Signal</keyword>
<sequence length="204" mass="20620">MAALLVTAGLSGASPATATVPGKGTAGYCPEATGVTVVVDFQDLGGDTLIRCAPGPQADGVAAMQNAGLDLAGVGKYGLALICKIEGKPADQSCSGMPPESASWSFWTATDGGKWASSQVGVQGWKPPAGSFEGWSFAHNKSFQDYPPPRVAPVRKANAPVPAAASADSGSSGFPWSLVIGLVVIVVLVVAGVVVGLRRRRAAR</sequence>
<dbReference type="Proteomes" id="UP001236014">
    <property type="component" value="Chromosome"/>
</dbReference>
<evidence type="ECO:0000256" key="2">
    <source>
        <dbReference type="SAM" id="SignalP"/>
    </source>
</evidence>
<dbReference type="EMBL" id="CP127294">
    <property type="protein sequence ID" value="WIX81061.1"/>
    <property type="molecule type" value="Genomic_DNA"/>
</dbReference>
<evidence type="ECO:0000313" key="3">
    <source>
        <dbReference type="EMBL" id="WIX81061.1"/>
    </source>
</evidence>
<dbReference type="AlphaFoldDB" id="A0A9Y2IKS2"/>
<keyword evidence="1" id="KW-0472">Membrane</keyword>
<keyword evidence="1" id="KW-0812">Transmembrane</keyword>
<evidence type="ECO:0000256" key="1">
    <source>
        <dbReference type="SAM" id="Phobius"/>
    </source>
</evidence>
<feature type="transmembrane region" description="Helical" evidence="1">
    <location>
        <begin position="174"/>
        <end position="197"/>
    </location>
</feature>
<proteinExistence type="predicted"/>
<name>A0A9Y2IKS2_9PSEU</name>